<keyword evidence="1" id="KW-0812">Transmembrane</keyword>
<sequence length="52" mass="5936">MSHSIGMLNELNVAKRLILVHFNLGIGILIHIPVLSTNRIYNRQTYSSIYPN</sequence>
<feature type="transmembrane region" description="Helical" evidence="1">
    <location>
        <begin position="17"/>
        <end position="35"/>
    </location>
</feature>
<evidence type="ECO:0000313" key="2">
    <source>
        <dbReference type="EMBL" id="MFC5191832.1"/>
    </source>
</evidence>
<organism evidence="2 3">
    <name type="scientific">Algoriphagus aquatilis</name>
    <dbReference type="NCBI Taxonomy" id="490186"/>
    <lineage>
        <taxon>Bacteria</taxon>
        <taxon>Pseudomonadati</taxon>
        <taxon>Bacteroidota</taxon>
        <taxon>Cytophagia</taxon>
        <taxon>Cytophagales</taxon>
        <taxon>Cyclobacteriaceae</taxon>
        <taxon>Algoriphagus</taxon>
    </lineage>
</organism>
<comment type="caution">
    <text evidence="2">The sequence shown here is derived from an EMBL/GenBank/DDBJ whole genome shotgun (WGS) entry which is preliminary data.</text>
</comment>
<gene>
    <name evidence="2" type="ORF">ACFPIK_08630</name>
</gene>
<accession>A0ABW0BVB3</accession>
<keyword evidence="1" id="KW-1133">Transmembrane helix</keyword>
<evidence type="ECO:0000313" key="3">
    <source>
        <dbReference type="Proteomes" id="UP001596163"/>
    </source>
</evidence>
<keyword evidence="1" id="KW-0472">Membrane</keyword>
<name>A0ABW0BVB3_9BACT</name>
<proteinExistence type="predicted"/>
<protein>
    <submittedName>
        <fullName evidence="2">Uncharacterized protein</fullName>
    </submittedName>
</protein>
<dbReference type="Proteomes" id="UP001596163">
    <property type="component" value="Unassembled WGS sequence"/>
</dbReference>
<dbReference type="RefSeq" id="WP_377914249.1">
    <property type="nucleotide sequence ID" value="NZ_JBHSKS010000005.1"/>
</dbReference>
<evidence type="ECO:0000256" key="1">
    <source>
        <dbReference type="SAM" id="Phobius"/>
    </source>
</evidence>
<dbReference type="EMBL" id="JBHSKS010000005">
    <property type="protein sequence ID" value="MFC5191832.1"/>
    <property type="molecule type" value="Genomic_DNA"/>
</dbReference>
<reference evidence="3" key="1">
    <citation type="journal article" date="2019" name="Int. J. Syst. Evol. Microbiol.">
        <title>The Global Catalogue of Microorganisms (GCM) 10K type strain sequencing project: providing services to taxonomists for standard genome sequencing and annotation.</title>
        <authorList>
            <consortium name="The Broad Institute Genomics Platform"/>
            <consortium name="The Broad Institute Genome Sequencing Center for Infectious Disease"/>
            <person name="Wu L."/>
            <person name="Ma J."/>
        </authorList>
    </citation>
    <scope>NUCLEOTIDE SEQUENCE [LARGE SCALE GENOMIC DNA]</scope>
    <source>
        <strain evidence="3">CGMCC 1.7030</strain>
    </source>
</reference>
<keyword evidence="3" id="KW-1185">Reference proteome</keyword>